<dbReference type="EMBL" id="GBXM01009559">
    <property type="protein sequence ID" value="JAH99018.1"/>
    <property type="molecule type" value="Transcribed_RNA"/>
</dbReference>
<evidence type="ECO:0000313" key="1">
    <source>
        <dbReference type="EMBL" id="JAH99018.1"/>
    </source>
</evidence>
<reference evidence="1" key="2">
    <citation type="journal article" date="2015" name="Fish Shellfish Immunol.">
        <title>Early steps in the European eel (Anguilla anguilla)-Vibrio vulnificus interaction in the gills: Role of the RtxA13 toxin.</title>
        <authorList>
            <person name="Callol A."/>
            <person name="Pajuelo D."/>
            <person name="Ebbesson L."/>
            <person name="Teles M."/>
            <person name="MacKenzie S."/>
            <person name="Amaro C."/>
        </authorList>
    </citation>
    <scope>NUCLEOTIDE SEQUENCE</scope>
</reference>
<name>A0A0E9XBF5_ANGAN</name>
<accession>A0A0E9XBF5</accession>
<reference evidence="1" key="1">
    <citation type="submission" date="2014-11" db="EMBL/GenBank/DDBJ databases">
        <authorList>
            <person name="Amaro Gonzalez C."/>
        </authorList>
    </citation>
    <scope>NUCLEOTIDE SEQUENCE</scope>
</reference>
<organism evidence="1">
    <name type="scientific">Anguilla anguilla</name>
    <name type="common">European freshwater eel</name>
    <name type="synonym">Muraena anguilla</name>
    <dbReference type="NCBI Taxonomy" id="7936"/>
    <lineage>
        <taxon>Eukaryota</taxon>
        <taxon>Metazoa</taxon>
        <taxon>Chordata</taxon>
        <taxon>Craniata</taxon>
        <taxon>Vertebrata</taxon>
        <taxon>Euteleostomi</taxon>
        <taxon>Actinopterygii</taxon>
        <taxon>Neopterygii</taxon>
        <taxon>Teleostei</taxon>
        <taxon>Anguilliformes</taxon>
        <taxon>Anguillidae</taxon>
        <taxon>Anguilla</taxon>
    </lineage>
</organism>
<protein>
    <submittedName>
        <fullName evidence="1">Uncharacterized protein</fullName>
    </submittedName>
</protein>
<sequence>MSAVTLCDLVFNKLKLRVALNYRRTTEDSGVFYTALCNCDDIISGKMQNTFI</sequence>
<dbReference type="AlphaFoldDB" id="A0A0E9XBF5"/>
<proteinExistence type="predicted"/>